<dbReference type="Proteomes" id="UP000593567">
    <property type="component" value="Unassembled WGS sequence"/>
</dbReference>
<accession>A0A7J7JX88</accession>
<protein>
    <submittedName>
        <fullName evidence="1">Uncharacterized protein</fullName>
    </submittedName>
</protein>
<comment type="caution">
    <text evidence="1">The sequence shown here is derived from an EMBL/GenBank/DDBJ whole genome shotgun (WGS) entry which is preliminary data.</text>
</comment>
<gene>
    <name evidence="1" type="ORF">EB796_011736</name>
</gene>
<sequence>MLLSRPHVSILSTSADMESGPREHISRVVKYLQKSVKDILERIAYQNSPSSSKVRPMSFFSSAEIRLHSPGLVTPRPLPLRLVTPWVSHSHYRKV</sequence>
<keyword evidence="2" id="KW-1185">Reference proteome</keyword>
<organism evidence="1 2">
    <name type="scientific">Bugula neritina</name>
    <name type="common">Brown bryozoan</name>
    <name type="synonym">Sertularia neritina</name>
    <dbReference type="NCBI Taxonomy" id="10212"/>
    <lineage>
        <taxon>Eukaryota</taxon>
        <taxon>Metazoa</taxon>
        <taxon>Spiralia</taxon>
        <taxon>Lophotrochozoa</taxon>
        <taxon>Bryozoa</taxon>
        <taxon>Gymnolaemata</taxon>
        <taxon>Cheilostomatida</taxon>
        <taxon>Flustrina</taxon>
        <taxon>Buguloidea</taxon>
        <taxon>Bugulidae</taxon>
        <taxon>Bugula</taxon>
    </lineage>
</organism>
<name>A0A7J7JX88_BUGNE</name>
<dbReference type="AlphaFoldDB" id="A0A7J7JX88"/>
<proteinExistence type="predicted"/>
<reference evidence="1" key="1">
    <citation type="submission" date="2020-06" db="EMBL/GenBank/DDBJ databases">
        <title>Draft genome of Bugula neritina, a colonial animal packing powerful symbionts and potential medicines.</title>
        <authorList>
            <person name="Rayko M."/>
        </authorList>
    </citation>
    <scope>NUCLEOTIDE SEQUENCE [LARGE SCALE GENOMIC DNA]</scope>
    <source>
        <strain evidence="1">Kwan_BN1</strain>
    </source>
</reference>
<evidence type="ECO:0000313" key="2">
    <source>
        <dbReference type="Proteomes" id="UP000593567"/>
    </source>
</evidence>
<dbReference type="EMBL" id="VXIV02001774">
    <property type="protein sequence ID" value="KAF6029948.1"/>
    <property type="molecule type" value="Genomic_DNA"/>
</dbReference>
<evidence type="ECO:0000313" key="1">
    <source>
        <dbReference type="EMBL" id="KAF6029948.1"/>
    </source>
</evidence>